<sequence length="359" mass="41585">MNNDFPNFKKDIDQIEIPEKKLNLAVESAIKQGKRKKWSLGKKITYLCSAAVIFISLLMGSTFVSPIMAKVMSNVPLLNQILQSMDQTEDRKEMLNEFYSKVSETLNKNYEGVVSVSLSRMFTYDPPEINIGAENKTFEQDYGEEIKRVINDLADSFHIDEVKISIEVQNNDFADISKEDKEEMELSEQLFNIAEEVLQQKGYKLGMMSVDAENPILQIEVRDTQQQFNKEKDDVESLVHDAIYNKTDLEYEVEITGRSEAEIRDQNWQPIFSSVMDEVNKQYSEMNGFAYSFHPEPLQIILKTSLSDGEQAKKLAEEIAKYAREVIEVKRDTLTVEKIPYKIMIRNKEQDNLYEILYK</sequence>
<dbReference type="Proteomes" id="UP000831782">
    <property type="component" value="Chromosome"/>
</dbReference>
<accession>A0ABY4EWG1</accession>
<evidence type="ECO:0000313" key="3">
    <source>
        <dbReference type="EMBL" id="UOQ48757.1"/>
    </source>
</evidence>
<feature type="domain" description="DUF4179" evidence="2">
    <location>
        <begin position="42"/>
        <end position="107"/>
    </location>
</feature>
<keyword evidence="4" id="KW-1185">Reference proteome</keyword>
<dbReference type="EMBL" id="CP095072">
    <property type="protein sequence ID" value="UOQ48757.1"/>
    <property type="molecule type" value="Genomic_DNA"/>
</dbReference>
<gene>
    <name evidence="3" type="ORF">MUN88_00925</name>
</gene>
<evidence type="ECO:0000256" key="1">
    <source>
        <dbReference type="SAM" id="Phobius"/>
    </source>
</evidence>
<name>A0ABY4EWG1_9BACI</name>
<organism evidence="3 4">
    <name type="scientific">Gracilibacillus caseinilyticus</name>
    <dbReference type="NCBI Taxonomy" id="2932256"/>
    <lineage>
        <taxon>Bacteria</taxon>
        <taxon>Bacillati</taxon>
        <taxon>Bacillota</taxon>
        <taxon>Bacilli</taxon>
        <taxon>Bacillales</taxon>
        <taxon>Bacillaceae</taxon>
        <taxon>Gracilibacillus</taxon>
    </lineage>
</organism>
<proteinExistence type="predicted"/>
<evidence type="ECO:0000259" key="2">
    <source>
        <dbReference type="Pfam" id="PF13786"/>
    </source>
</evidence>
<protein>
    <submittedName>
        <fullName evidence="3">DUF4179 domain-containing protein</fullName>
    </submittedName>
</protein>
<evidence type="ECO:0000313" key="4">
    <source>
        <dbReference type="Proteomes" id="UP000831782"/>
    </source>
</evidence>
<reference evidence="3 4" key="1">
    <citation type="submission" date="2022-04" db="EMBL/GenBank/DDBJ databases">
        <title>Gracilibacillus sp. isolated from saltern.</title>
        <authorList>
            <person name="Won M."/>
            <person name="Lee C.-M."/>
            <person name="Woen H.-Y."/>
            <person name="Kwon S.-W."/>
        </authorList>
    </citation>
    <scope>NUCLEOTIDE SEQUENCE [LARGE SCALE GENOMIC DNA]</scope>
    <source>
        <strain evidence="3 4">SSWR10-1</strain>
    </source>
</reference>
<dbReference type="RefSeq" id="WP_244719776.1">
    <property type="nucleotide sequence ID" value="NZ_CP095072.1"/>
</dbReference>
<dbReference type="Pfam" id="PF13786">
    <property type="entry name" value="DUF4179"/>
    <property type="match status" value="1"/>
</dbReference>
<feature type="transmembrane region" description="Helical" evidence="1">
    <location>
        <begin position="44"/>
        <end position="69"/>
    </location>
</feature>
<dbReference type="InterPro" id="IPR025436">
    <property type="entry name" value="DUF4179"/>
</dbReference>
<keyword evidence="1" id="KW-0472">Membrane</keyword>
<keyword evidence="1" id="KW-1133">Transmembrane helix</keyword>
<keyword evidence="1" id="KW-0812">Transmembrane</keyword>